<dbReference type="Proteomes" id="UP000053327">
    <property type="component" value="Unassembled WGS sequence"/>
</dbReference>
<sequence>MPNPTIDDLILNYNHYNTLTKKFNKKPYYEYSEKFDVVLKYAESEEWKRDMYDPTYEEVYRHLSDDGIMLVYMEQGCKYISYLLHKQVKDVLKYSYNLETFNILKKYVEYFYKYKGRSRNNCLQHILYVDEDIYEKLDTLYRLYDRYTNVLSSYNSWDKNKCSFFKLFVNEYNEYIKNNKPTSLDLNKILEHFKSYVNNTKTSLNGKCEDYNYFLEKIELYKPPNEQKPAHIPELESLQPQALQNEVNNPVKNPVVNPVQRTTNIEVNQLELLPNVPPASELEYIATKSDIEQGGESELVSGRNPESVIKEFTLSEPQEQELHHYGPLRTHVPDETMGQSGYRTKVESPEQLVLKGDQLINPLNRLENDQGFMENMRNAITGFLGEVDPVPVVGVSEEADVDNESLIDSMENIQNFFQDFKDMEMDIFQMIDLI</sequence>
<evidence type="ECO:0000313" key="2">
    <source>
        <dbReference type="Proteomes" id="UP000053327"/>
    </source>
</evidence>
<dbReference type="OrthoDB" id="10423521at2759"/>
<dbReference type="EMBL" id="KQ234827">
    <property type="protein sequence ID" value="KMZ86092.1"/>
    <property type="molecule type" value="Genomic_DNA"/>
</dbReference>
<protein>
    <submittedName>
        <fullName evidence="1">Uncharacterized protein</fullName>
    </submittedName>
</protein>
<reference evidence="1 2" key="1">
    <citation type="submission" date="2011-08" db="EMBL/GenBank/DDBJ databases">
        <title>The Genome Sequence of Plasmodium vivax Brazil I.</title>
        <authorList>
            <consortium name="The Broad Institute Genome Sequencing Platform"/>
            <consortium name="The Broad Institute Genome Sequencing Center for Infectious Disease"/>
            <person name="Neafsey D."/>
            <person name="Carlton J."/>
            <person name="Barnwell J."/>
            <person name="Collins W."/>
            <person name="Escalante A."/>
            <person name="Mullikin J."/>
            <person name="Saul A."/>
            <person name="Guigo R."/>
            <person name="Camara F."/>
            <person name="Young S.K."/>
            <person name="Zeng Q."/>
            <person name="Gargeya S."/>
            <person name="Fitzgerald M."/>
            <person name="Haas B."/>
            <person name="Abouelleil A."/>
            <person name="Alvarado L."/>
            <person name="Arachchi H.M."/>
            <person name="Berlin A."/>
            <person name="Brown A."/>
            <person name="Chapman S.B."/>
            <person name="Chen Z."/>
            <person name="Dunbar C."/>
            <person name="Freedman E."/>
            <person name="Gearin G."/>
            <person name="Gellesch M."/>
            <person name="Goldberg J."/>
            <person name="Griggs A."/>
            <person name="Gujja S."/>
            <person name="Heiman D."/>
            <person name="Howarth C."/>
            <person name="Larson L."/>
            <person name="Lui A."/>
            <person name="MacDonald P.J.P."/>
            <person name="Montmayeur A."/>
            <person name="Murphy C."/>
            <person name="Neiman D."/>
            <person name="Pearson M."/>
            <person name="Priest M."/>
            <person name="Roberts A."/>
            <person name="Saif S."/>
            <person name="Shea T."/>
            <person name="Shenoy N."/>
            <person name="Sisk P."/>
            <person name="Stolte C."/>
            <person name="Sykes S."/>
            <person name="Wortman J."/>
            <person name="Nusbaum C."/>
            <person name="Birren B."/>
        </authorList>
    </citation>
    <scope>NUCLEOTIDE SEQUENCE [LARGE SCALE GENOMIC DNA]</scope>
    <source>
        <strain evidence="1 2">Brazil I</strain>
    </source>
</reference>
<gene>
    <name evidence="1" type="ORF">PVBG_05491</name>
</gene>
<accession>A0A0J9SVE7</accession>
<dbReference type="AlphaFoldDB" id="A0A0J9SVE7"/>
<proteinExistence type="predicted"/>
<organism evidence="1 2">
    <name type="scientific">Plasmodium vivax (strain Brazil I)</name>
    <dbReference type="NCBI Taxonomy" id="1033975"/>
    <lineage>
        <taxon>Eukaryota</taxon>
        <taxon>Sar</taxon>
        <taxon>Alveolata</taxon>
        <taxon>Apicomplexa</taxon>
        <taxon>Aconoidasida</taxon>
        <taxon>Haemosporida</taxon>
        <taxon>Plasmodiidae</taxon>
        <taxon>Plasmodium</taxon>
        <taxon>Plasmodium (Plasmodium)</taxon>
    </lineage>
</organism>
<name>A0A0J9SVE7_PLAV1</name>
<evidence type="ECO:0000313" key="1">
    <source>
        <dbReference type="EMBL" id="KMZ86092.1"/>
    </source>
</evidence>